<evidence type="ECO:0000256" key="3">
    <source>
        <dbReference type="ARBA" id="ARBA00023315"/>
    </source>
</evidence>
<evidence type="ECO:0000256" key="2">
    <source>
        <dbReference type="ARBA" id="ARBA00022679"/>
    </source>
</evidence>
<feature type="domain" description="Thiolase N-terminal" evidence="4">
    <location>
        <begin position="6"/>
        <end position="98"/>
    </location>
</feature>
<dbReference type="InterPro" id="IPR002155">
    <property type="entry name" value="Thiolase"/>
</dbReference>
<keyword evidence="3" id="KW-0012">Acyltransferase</keyword>
<name>A0ABQ9JZ52_9CUCU</name>
<reference evidence="5" key="1">
    <citation type="journal article" date="2023" name="Insect Mol. Biol.">
        <title>Genome sequencing provides insights into the evolution of gene families encoding plant cell wall-degrading enzymes in longhorned beetles.</title>
        <authorList>
            <person name="Shin N.R."/>
            <person name="Okamura Y."/>
            <person name="Kirsch R."/>
            <person name="Pauchet Y."/>
        </authorList>
    </citation>
    <scope>NUCLEOTIDE SEQUENCE</scope>
    <source>
        <strain evidence="5">MMC_N1</strain>
    </source>
</reference>
<dbReference type="CDD" id="cd00751">
    <property type="entry name" value="thiolase"/>
    <property type="match status" value="1"/>
</dbReference>
<accession>A0ABQ9JZ52</accession>
<keyword evidence="2" id="KW-0808">Transferase</keyword>
<evidence type="ECO:0000259" key="4">
    <source>
        <dbReference type="Pfam" id="PF00108"/>
    </source>
</evidence>
<evidence type="ECO:0000256" key="1">
    <source>
        <dbReference type="ARBA" id="ARBA00010982"/>
    </source>
</evidence>
<proteinExistence type="inferred from homology"/>
<dbReference type="PANTHER" id="PTHR18919:SF107">
    <property type="entry name" value="ACETYL-COA ACETYLTRANSFERASE, CYTOSOLIC"/>
    <property type="match status" value="1"/>
</dbReference>
<dbReference type="PANTHER" id="PTHR18919">
    <property type="entry name" value="ACETYL-COA C-ACYLTRANSFERASE"/>
    <property type="match status" value="1"/>
</dbReference>
<feature type="domain" description="Thiolase N-terminal" evidence="4">
    <location>
        <begin position="159"/>
        <end position="292"/>
    </location>
</feature>
<protein>
    <recommendedName>
        <fullName evidence="4">Thiolase N-terminal domain-containing protein</fullName>
    </recommendedName>
</protein>
<organism evidence="5 6">
    <name type="scientific">Molorchus minor</name>
    <dbReference type="NCBI Taxonomy" id="1323400"/>
    <lineage>
        <taxon>Eukaryota</taxon>
        <taxon>Metazoa</taxon>
        <taxon>Ecdysozoa</taxon>
        <taxon>Arthropoda</taxon>
        <taxon>Hexapoda</taxon>
        <taxon>Insecta</taxon>
        <taxon>Pterygota</taxon>
        <taxon>Neoptera</taxon>
        <taxon>Endopterygota</taxon>
        <taxon>Coleoptera</taxon>
        <taxon>Polyphaga</taxon>
        <taxon>Cucujiformia</taxon>
        <taxon>Chrysomeloidea</taxon>
        <taxon>Cerambycidae</taxon>
        <taxon>Lamiinae</taxon>
        <taxon>Monochamini</taxon>
        <taxon>Molorchus</taxon>
    </lineage>
</organism>
<keyword evidence="6" id="KW-1185">Reference proteome</keyword>
<evidence type="ECO:0000313" key="5">
    <source>
        <dbReference type="EMBL" id="KAJ8983189.1"/>
    </source>
</evidence>
<dbReference type="InterPro" id="IPR016039">
    <property type="entry name" value="Thiolase-like"/>
</dbReference>
<sequence>MTGSQVYIVSGCRTAIGSFQGQFEKFSAADLGTIAIAEAIKRATLKPEDIEQVIMGQVLTAGQGQNPARQSALQAKIPVSSPAYVINMLCGSGLKHLQLIGIQKTLNADGVWRMRRLLLTSSQNVQQGLGERYLGGSVLNPEDVKSIQPRKLCTFAKELRGGQESMSRAQHSTYLRGSKLGHLNLSDTLISDGLTDAFNNIHMGNTAEHLAKKYNISREAQDEYSCNSQIKVEKATQNNFFDKEIVGVPDKRTGKLINKDEFPKPGTTIQNLSKLRPCFESSGTVTAGNASGKTVFNSYCSRYSYFFLPESKQ</sequence>
<dbReference type="EMBL" id="JAPWTJ010000090">
    <property type="protein sequence ID" value="KAJ8983189.1"/>
    <property type="molecule type" value="Genomic_DNA"/>
</dbReference>
<dbReference type="Gene3D" id="3.40.47.10">
    <property type="match status" value="2"/>
</dbReference>
<dbReference type="SUPFAM" id="SSF53901">
    <property type="entry name" value="Thiolase-like"/>
    <property type="match status" value="2"/>
</dbReference>
<dbReference type="InterPro" id="IPR020616">
    <property type="entry name" value="Thiolase_N"/>
</dbReference>
<dbReference type="Proteomes" id="UP001162164">
    <property type="component" value="Unassembled WGS sequence"/>
</dbReference>
<comment type="similarity">
    <text evidence="1">Belongs to the thiolase-like superfamily. Thiolase family.</text>
</comment>
<dbReference type="Pfam" id="PF00108">
    <property type="entry name" value="Thiolase_N"/>
    <property type="match status" value="2"/>
</dbReference>
<evidence type="ECO:0000313" key="6">
    <source>
        <dbReference type="Proteomes" id="UP001162164"/>
    </source>
</evidence>
<comment type="caution">
    <text evidence="5">The sequence shown here is derived from an EMBL/GenBank/DDBJ whole genome shotgun (WGS) entry which is preliminary data.</text>
</comment>
<gene>
    <name evidence="5" type="ORF">NQ317_005832</name>
</gene>